<organism evidence="14">
    <name type="scientific">Prasinoderma coloniale</name>
    <dbReference type="NCBI Taxonomy" id="156133"/>
    <lineage>
        <taxon>Eukaryota</taxon>
        <taxon>Viridiplantae</taxon>
        <taxon>Prasinodermophyta</taxon>
        <taxon>Prasinodermophyceae</taxon>
        <taxon>Prasinodermales</taxon>
        <taxon>Prasinodermaceae</taxon>
        <taxon>Prasinoderma</taxon>
    </lineage>
</organism>
<keyword evidence="9" id="KW-0406">Ion transport</keyword>
<evidence type="ECO:0000256" key="13">
    <source>
        <dbReference type="SAM" id="SignalP"/>
    </source>
</evidence>
<gene>
    <name evidence="14" type="ORF">PCOL08062_LOCUS8314</name>
</gene>
<comment type="subcellular location">
    <subcellularLocation>
        <location evidence="1">Cell membrane</location>
        <topology evidence="1">Single-pass membrane protein</topology>
    </subcellularLocation>
</comment>
<feature type="chain" id="PRO_5030834286" description="Leucine-rich repeat-containing N-terminal plant-type domain-containing protein" evidence="13">
    <location>
        <begin position="22"/>
        <end position="383"/>
    </location>
</feature>
<evidence type="ECO:0000256" key="6">
    <source>
        <dbReference type="ARBA" id="ARBA00022729"/>
    </source>
</evidence>
<reference evidence="14" key="1">
    <citation type="submission" date="2021-01" db="EMBL/GenBank/DDBJ databases">
        <authorList>
            <person name="Corre E."/>
            <person name="Pelletier E."/>
            <person name="Niang G."/>
            <person name="Scheremetjew M."/>
            <person name="Finn R."/>
            <person name="Kale V."/>
            <person name="Holt S."/>
            <person name="Cochrane G."/>
            <person name="Meng A."/>
            <person name="Brown T."/>
            <person name="Cohen L."/>
        </authorList>
    </citation>
    <scope>NUCLEOTIDE SEQUENCE</scope>
    <source>
        <strain evidence="14">CCMP1413</strain>
    </source>
</reference>
<keyword evidence="12" id="KW-0407">Ion channel</keyword>
<keyword evidence="8" id="KW-1133">Transmembrane helix</keyword>
<evidence type="ECO:0000256" key="5">
    <source>
        <dbReference type="ARBA" id="ARBA00022692"/>
    </source>
</evidence>
<dbReference type="Gene3D" id="3.80.10.10">
    <property type="entry name" value="Ribonuclease Inhibitor"/>
    <property type="match status" value="1"/>
</dbReference>
<keyword evidence="5" id="KW-0812">Transmembrane</keyword>
<dbReference type="PANTHER" id="PTHR46473">
    <property type="entry name" value="GH08155P"/>
    <property type="match status" value="1"/>
</dbReference>
<keyword evidence="10" id="KW-0472">Membrane</keyword>
<dbReference type="InterPro" id="IPR051432">
    <property type="entry name" value="KCNMA1_auxiliary"/>
</dbReference>
<keyword evidence="7" id="KW-0677">Repeat</keyword>
<evidence type="ECO:0000256" key="8">
    <source>
        <dbReference type="ARBA" id="ARBA00022989"/>
    </source>
</evidence>
<dbReference type="InterPro" id="IPR001611">
    <property type="entry name" value="Leu-rich_rpt"/>
</dbReference>
<keyword evidence="2" id="KW-0813">Transport</keyword>
<evidence type="ECO:0000256" key="2">
    <source>
        <dbReference type="ARBA" id="ARBA00022448"/>
    </source>
</evidence>
<dbReference type="SMART" id="SM00369">
    <property type="entry name" value="LRR_TYP"/>
    <property type="match status" value="8"/>
</dbReference>
<evidence type="ECO:0000256" key="3">
    <source>
        <dbReference type="ARBA" id="ARBA00022475"/>
    </source>
</evidence>
<evidence type="ECO:0000256" key="12">
    <source>
        <dbReference type="ARBA" id="ARBA00023303"/>
    </source>
</evidence>
<name>A0A7R9TT49_9VIRI</name>
<evidence type="ECO:0000256" key="10">
    <source>
        <dbReference type="ARBA" id="ARBA00023136"/>
    </source>
</evidence>
<dbReference type="InterPro" id="IPR032675">
    <property type="entry name" value="LRR_dom_sf"/>
</dbReference>
<sequence length="383" mass="40962">MFRPPSAAAVLAAGCAALIIAAPSNPIDGSHSAMLAGPFRMATAIRWSFEDSSAATQANSTGVIAGATIATCGACIFWTDFTGKLLRVPAEPTDCGVDSDDPAIAIAPCIELDLSISNGNDDATGAQELSSYSQVPQVRSFDPAVFSGMSSLATLNLGTEYPVAELPETLFRGLGALSSLQFQFHSLASIPEGVFAGLANLTFLGLRENSLSTIPAGSFTNLSKLEYISLRSNGLREVPAGLFDGLSELRELDLMSNTFTELPEGIFDDLVKLEYLRAPNNNLRSMPKQAFKNLGALTWLGLKVNLFQDMPADFLTGLTSLRVLDLSDCWPLGTLPPGFFEPAPNIRALYLARSQITSLPEGIWDPLTDLRVMNLQGNAEDFW</sequence>
<dbReference type="Pfam" id="PF00560">
    <property type="entry name" value="LRR_1"/>
    <property type="match status" value="1"/>
</dbReference>
<dbReference type="PROSITE" id="PS51257">
    <property type="entry name" value="PROKAR_LIPOPROTEIN"/>
    <property type="match status" value="1"/>
</dbReference>
<evidence type="ECO:0000313" key="14">
    <source>
        <dbReference type="EMBL" id="CAD8243815.1"/>
    </source>
</evidence>
<keyword evidence="3" id="KW-1003">Cell membrane</keyword>
<proteinExistence type="predicted"/>
<evidence type="ECO:0000256" key="1">
    <source>
        <dbReference type="ARBA" id="ARBA00004162"/>
    </source>
</evidence>
<evidence type="ECO:0008006" key="15">
    <source>
        <dbReference type="Google" id="ProtNLM"/>
    </source>
</evidence>
<keyword evidence="6 13" id="KW-0732">Signal</keyword>
<feature type="signal peptide" evidence="13">
    <location>
        <begin position="1"/>
        <end position="21"/>
    </location>
</feature>
<dbReference type="PANTHER" id="PTHR46473:SF10">
    <property type="entry name" value="LD45603P-RELATED"/>
    <property type="match status" value="1"/>
</dbReference>
<dbReference type="GO" id="GO:0005886">
    <property type="term" value="C:plasma membrane"/>
    <property type="evidence" value="ECO:0007669"/>
    <property type="project" value="UniProtKB-SubCell"/>
</dbReference>
<dbReference type="GO" id="GO:0034220">
    <property type="term" value="P:monoatomic ion transmembrane transport"/>
    <property type="evidence" value="ECO:0007669"/>
    <property type="project" value="UniProtKB-KW"/>
</dbReference>
<dbReference type="EMBL" id="HBDZ01010908">
    <property type="protein sequence ID" value="CAD8243815.1"/>
    <property type="molecule type" value="Transcribed_RNA"/>
</dbReference>
<evidence type="ECO:0000256" key="11">
    <source>
        <dbReference type="ARBA" id="ARBA00023157"/>
    </source>
</evidence>
<dbReference type="SUPFAM" id="SSF52058">
    <property type="entry name" value="L domain-like"/>
    <property type="match status" value="1"/>
</dbReference>
<dbReference type="FunFam" id="3.80.10.10:FF:001164">
    <property type="entry name" value="GH01279p"/>
    <property type="match status" value="1"/>
</dbReference>
<keyword evidence="4" id="KW-0433">Leucine-rich repeat</keyword>
<evidence type="ECO:0000256" key="7">
    <source>
        <dbReference type="ARBA" id="ARBA00022737"/>
    </source>
</evidence>
<dbReference type="Pfam" id="PF13855">
    <property type="entry name" value="LRR_8"/>
    <property type="match status" value="1"/>
</dbReference>
<keyword evidence="11" id="KW-1015">Disulfide bond</keyword>
<dbReference type="AlphaFoldDB" id="A0A7R9TT49"/>
<accession>A0A7R9TT49</accession>
<evidence type="ECO:0000256" key="4">
    <source>
        <dbReference type="ARBA" id="ARBA00022614"/>
    </source>
</evidence>
<evidence type="ECO:0000256" key="9">
    <source>
        <dbReference type="ARBA" id="ARBA00023065"/>
    </source>
</evidence>
<dbReference type="InterPro" id="IPR003591">
    <property type="entry name" value="Leu-rich_rpt_typical-subtyp"/>
</dbReference>
<protein>
    <recommendedName>
        <fullName evidence="15">Leucine-rich repeat-containing N-terminal plant-type domain-containing protein</fullName>
    </recommendedName>
</protein>